<evidence type="ECO:0000256" key="1">
    <source>
        <dbReference type="ARBA" id="ARBA00022490"/>
    </source>
</evidence>
<comment type="subcellular location">
    <subcellularLocation>
        <location evidence="4">Cytoplasm</location>
    </subcellularLocation>
</comment>
<dbReference type="GO" id="GO:0006777">
    <property type="term" value="P:Mo-molybdopterin cofactor biosynthetic process"/>
    <property type="evidence" value="ECO:0007669"/>
    <property type="project" value="UniProtKB-UniRule"/>
</dbReference>
<dbReference type="GO" id="GO:0030366">
    <property type="term" value="F:molybdopterin synthase activity"/>
    <property type="evidence" value="ECO:0007669"/>
    <property type="project" value="UniProtKB-UniRule"/>
</dbReference>
<dbReference type="Gene3D" id="3.90.1170.40">
    <property type="entry name" value="Molybdopterin biosynthesis MoaE subunit"/>
    <property type="match status" value="1"/>
</dbReference>
<comment type="caution">
    <text evidence="6">The sequence shown here is derived from an EMBL/GenBank/DDBJ whole genome shotgun (WGS) entry which is preliminary data.</text>
</comment>
<reference evidence="6 7" key="1">
    <citation type="submission" date="2019-06" db="EMBL/GenBank/DDBJ databases">
        <title>Wine fermentation using esterase from Monascus purpureus.</title>
        <authorList>
            <person name="Geng C."/>
            <person name="Zhang Y."/>
        </authorList>
    </citation>
    <scope>NUCLEOTIDE SEQUENCE [LARGE SCALE GENOMIC DNA]</scope>
    <source>
        <strain evidence="6">HQ1</strain>
    </source>
</reference>
<keyword evidence="7" id="KW-1185">Reference proteome</keyword>
<feature type="region of interest" description="Disordered" evidence="5">
    <location>
        <begin position="1"/>
        <end position="30"/>
    </location>
</feature>
<comment type="subunit">
    <text evidence="4">Heterotetramer; composed of 2 small (MOCS2A) and 2 large (MOCS2B) subunits.</text>
</comment>
<dbReference type="InterPro" id="IPR003448">
    <property type="entry name" value="Mopterin_biosynth_MoaE"/>
</dbReference>
<accession>A0A507R0B3</accession>
<dbReference type="SUPFAM" id="SSF54690">
    <property type="entry name" value="Molybdopterin synthase subunit MoaE"/>
    <property type="match status" value="1"/>
</dbReference>
<dbReference type="GO" id="GO:1990140">
    <property type="term" value="C:molybdopterin synthase complex"/>
    <property type="evidence" value="ECO:0007669"/>
    <property type="project" value="UniProtKB-UniRule"/>
</dbReference>
<dbReference type="EC" id="2.8.1.12" evidence="4"/>
<proteinExistence type="inferred from homology"/>
<sequence>MSSQKQTPSEQPYNETQSLTPIPAHLNPQTYPRTLQDATKNIHLELTYDVLDPTKTLSQISSPSAGANILFVGTTRNSFEGRPVKLLSYTSYAPLALKTLLRIAEDAVSKFGLLGISISHRLGVVPVCEASIVVGVSSEHRGPGWRAGEEVLEVVKEKVEIWKKEVFEGRDGDGNGDWNGEGEGEKGVWRANRDRDAHGRLVLQRIT</sequence>
<feature type="binding site" evidence="4">
    <location>
        <begin position="140"/>
        <end position="141"/>
    </location>
    <ligand>
        <name>substrate</name>
    </ligand>
</feature>
<name>A0A507R0B3_MONPU</name>
<keyword evidence="2 4" id="KW-0808">Transferase</keyword>
<keyword evidence="3 4" id="KW-0501">Molybdenum cofactor biosynthesis</keyword>
<evidence type="ECO:0000313" key="7">
    <source>
        <dbReference type="Proteomes" id="UP000319663"/>
    </source>
</evidence>
<dbReference type="HAMAP" id="MF_03052">
    <property type="entry name" value="MOC2B"/>
    <property type="match status" value="1"/>
</dbReference>
<comment type="similarity">
    <text evidence="4">Belongs to the MoaE family. MOCS2B subfamily.</text>
</comment>
<dbReference type="OrthoDB" id="5531344at2759"/>
<feature type="binding site" evidence="4">
    <location>
        <position position="156"/>
    </location>
    <ligand>
        <name>substrate</name>
    </ligand>
</feature>
<evidence type="ECO:0000256" key="4">
    <source>
        <dbReference type="HAMAP-Rule" id="MF_03052"/>
    </source>
</evidence>
<dbReference type="AlphaFoldDB" id="A0A507R0B3"/>
<dbReference type="Pfam" id="PF02391">
    <property type="entry name" value="MoaE"/>
    <property type="match status" value="1"/>
</dbReference>
<dbReference type="InterPro" id="IPR028888">
    <property type="entry name" value="MOCS2B_euk"/>
</dbReference>
<evidence type="ECO:0000256" key="2">
    <source>
        <dbReference type="ARBA" id="ARBA00022679"/>
    </source>
</evidence>
<evidence type="ECO:0000313" key="6">
    <source>
        <dbReference type="EMBL" id="TQB74036.1"/>
    </source>
</evidence>
<gene>
    <name evidence="6" type="primary">MOCS2</name>
    <name evidence="4" type="synonym">cnxH</name>
    <name evidence="6" type="ORF">MPDQ_005235</name>
</gene>
<comment type="catalytic activity">
    <reaction evidence="4">
        <text>2 [molybdopterin-synthase sulfur-carrier protein]-C-terminal-Gly-aminoethanethioate + cyclic pyranopterin phosphate + H2O = molybdopterin + 2 [molybdopterin-synthase sulfur-carrier protein]-C-terminal Gly-Gly + 2 H(+)</text>
        <dbReference type="Rhea" id="RHEA:26333"/>
        <dbReference type="Rhea" id="RHEA-COMP:12202"/>
        <dbReference type="Rhea" id="RHEA-COMP:19907"/>
        <dbReference type="ChEBI" id="CHEBI:15377"/>
        <dbReference type="ChEBI" id="CHEBI:15378"/>
        <dbReference type="ChEBI" id="CHEBI:58698"/>
        <dbReference type="ChEBI" id="CHEBI:59648"/>
        <dbReference type="ChEBI" id="CHEBI:90778"/>
        <dbReference type="ChEBI" id="CHEBI:232372"/>
        <dbReference type="EC" id="2.8.1.12"/>
    </reaction>
</comment>
<dbReference type="UniPathway" id="UPA00344"/>
<dbReference type="EMBL" id="VIFY01000036">
    <property type="protein sequence ID" value="TQB74036.1"/>
    <property type="molecule type" value="Genomic_DNA"/>
</dbReference>
<feature type="binding site" evidence="4">
    <location>
        <begin position="163"/>
        <end position="165"/>
    </location>
    <ligand>
        <name>substrate</name>
    </ligand>
</feature>
<evidence type="ECO:0000256" key="3">
    <source>
        <dbReference type="ARBA" id="ARBA00023150"/>
    </source>
</evidence>
<dbReference type="InterPro" id="IPR036563">
    <property type="entry name" value="MoaE_sf"/>
</dbReference>
<comment type="function">
    <text evidence="4">Catalytic subunit of the molybdopterin synthase complex, a complex that catalyzes the conversion of precursor Z into molybdopterin. Acts by mediating the incorporation of 2 sulfur atoms from thiocarboxylated MOCS2A into precursor Z to generate a dithiolene group.</text>
</comment>
<dbReference type="PANTHER" id="PTHR23404">
    <property type="entry name" value="MOLYBDOPTERIN SYNTHASE RELATED"/>
    <property type="match status" value="1"/>
</dbReference>
<keyword evidence="1 4" id="KW-0963">Cytoplasm</keyword>
<dbReference type="CDD" id="cd00756">
    <property type="entry name" value="MoaE"/>
    <property type="match status" value="1"/>
</dbReference>
<dbReference type="STRING" id="5098.A0A507R0B3"/>
<organism evidence="6 7">
    <name type="scientific">Monascus purpureus</name>
    <name type="common">Red mold</name>
    <name type="synonym">Monascus anka</name>
    <dbReference type="NCBI Taxonomy" id="5098"/>
    <lineage>
        <taxon>Eukaryota</taxon>
        <taxon>Fungi</taxon>
        <taxon>Dikarya</taxon>
        <taxon>Ascomycota</taxon>
        <taxon>Pezizomycotina</taxon>
        <taxon>Eurotiomycetes</taxon>
        <taxon>Eurotiomycetidae</taxon>
        <taxon>Eurotiales</taxon>
        <taxon>Aspergillaceae</taxon>
        <taxon>Monascus</taxon>
    </lineage>
</organism>
<evidence type="ECO:0000256" key="5">
    <source>
        <dbReference type="SAM" id="MobiDB-lite"/>
    </source>
</evidence>
<dbReference type="Proteomes" id="UP000319663">
    <property type="component" value="Unassembled WGS sequence"/>
</dbReference>
<protein>
    <recommendedName>
        <fullName evidence="4">Molybdopterin synthase catalytic subunit</fullName>
        <ecNumber evidence="4">2.8.1.12</ecNumber>
    </recommendedName>
    <alternativeName>
        <fullName evidence="4">Common component for nitrate reductase and xanthine dehydrogenase protein H</fullName>
    </alternativeName>
    <alternativeName>
        <fullName evidence="4">Molybdenum cofactor synthesis protein 2 large subunit</fullName>
    </alternativeName>
    <alternativeName>
        <fullName evidence="4">Molybdenum cofactor synthesis protein 2B</fullName>
        <shortName evidence="4">MOCS2B</shortName>
    </alternativeName>
</protein>
<comment type="pathway">
    <text evidence="4">Cofactor biosynthesis; molybdopterin biosynthesis.</text>
</comment>
<feature type="compositionally biased region" description="Polar residues" evidence="5">
    <location>
        <begin position="1"/>
        <end position="20"/>
    </location>
</feature>